<evidence type="ECO:0000313" key="2">
    <source>
        <dbReference type="EMBL" id="OKH96795.1"/>
    </source>
</evidence>
<dbReference type="Proteomes" id="UP000186455">
    <property type="component" value="Unassembled WGS sequence"/>
</dbReference>
<keyword evidence="3" id="KW-1185">Reference proteome</keyword>
<sequence>MAGRLGKQSVRNMVLSLGVTVLFAGVIWLFLPHDEDGDPVKAIDYRIELITARRAAPYPIAAPEGLSKEWKPTSVRYRSAEASRWHLGFRSPDGKYVAIEQSTEKPRVFAEQASRGARKTDATQTIDGRVWEKYEGERYDALVLTEGDATTVITGSASFTRLAMMAGALTTKA</sequence>
<evidence type="ECO:0008006" key="4">
    <source>
        <dbReference type="Google" id="ProtNLM"/>
    </source>
</evidence>
<proteinExistence type="predicted"/>
<dbReference type="STRING" id="1048205.AB852_06655"/>
<dbReference type="EMBL" id="LFBV01000001">
    <property type="protein sequence ID" value="OKH96795.1"/>
    <property type="molecule type" value="Genomic_DNA"/>
</dbReference>
<name>A0A1Q4VG56_9ACTN</name>
<dbReference type="InterPro" id="IPR025339">
    <property type="entry name" value="DUF4245"/>
</dbReference>
<dbReference type="Pfam" id="PF14030">
    <property type="entry name" value="DUF4245"/>
    <property type="match status" value="1"/>
</dbReference>
<keyword evidence="1" id="KW-0812">Transmembrane</keyword>
<comment type="caution">
    <text evidence="2">The sequence shown here is derived from an EMBL/GenBank/DDBJ whole genome shotgun (WGS) entry which is preliminary data.</text>
</comment>
<evidence type="ECO:0000256" key="1">
    <source>
        <dbReference type="SAM" id="Phobius"/>
    </source>
</evidence>
<reference evidence="2 3" key="1">
    <citation type="submission" date="2015-06" db="EMBL/GenBank/DDBJ databases">
        <title>Cloning and characterization of the uncialamcin biosynthetic gene cluster.</title>
        <authorList>
            <person name="Yan X."/>
            <person name="Huang T."/>
            <person name="Ge H."/>
            <person name="Shen B."/>
        </authorList>
    </citation>
    <scope>NUCLEOTIDE SEQUENCE [LARGE SCALE GENOMIC DNA]</scope>
    <source>
        <strain evidence="2 3">DCA2648</strain>
    </source>
</reference>
<dbReference type="RefSeq" id="WP_073785558.1">
    <property type="nucleotide sequence ID" value="NZ_JBIWBP010000003.1"/>
</dbReference>
<feature type="transmembrane region" description="Helical" evidence="1">
    <location>
        <begin position="12"/>
        <end position="31"/>
    </location>
</feature>
<protein>
    <recommendedName>
        <fullName evidence="4">DUF4245 domain-containing protein</fullName>
    </recommendedName>
</protein>
<dbReference type="AlphaFoldDB" id="A0A1Q4VG56"/>
<accession>A0A1Q4VG56</accession>
<organism evidence="2 3">
    <name type="scientific">Streptomyces uncialis</name>
    <dbReference type="NCBI Taxonomy" id="1048205"/>
    <lineage>
        <taxon>Bacteria</taxon>
        <taxon>Bacillati</taxon>
        <taxon>Actinomycetota</taxon>
        <taxon>Actinomycetes</taxon>
        <taxon>Kitasatosporales</taxon>
        <taxon>Streptomycetaceae</taxon>
        <taxon>Streptomyces</taxon>
    </lineage>
</organism>
<keyword evidence="1" id="KW-1133">Transmembrane helix</keyword>
<keyword evidence="1" id="KW-0472">Membrane</keyword>
<evidence type="ECO:0000313" key="3">
    <source>
        <dbReference type="Proteomes" id="UP000186455"/>
    </source>
</evidence>
<gene>
    <name evidence="2" type="ORF">AB852_06655</name>
</gene>